<dbReference type="Proteomes" id="UP000700334">
    <property type="component" value="Unassembled WGS sequence"/>
</dbReference>
<accession>A0A8J6A7A7</accession>
<dbReference type="EMBL" id="JAGFMF010011747">
    <property type="protein sequence ID" value="KAG8514291.1"/>
    <property type="molecule type" value="Genomic_DNA"/>
</dbReference>
<comment type="caution">
    <text evidence="2">The sequence shown here is derived from an EMBL/GenBank/DDBJ whole genome shotgun (WGS) entry which is preliminary data.</text>
</comment>
<dbReference type="AlphaFoldDB" id="A0A8J6A7A7"/>
<feature type="region of interest" description="Disordered" evidence="1">
    <location>
        <begin position="221"/>
        <end position="275"/>
    </location>
</feature>
<evidence type="ECO:0000313" key="3">
    <source>
        <dbReference type="Proteomes" id="UP000700334"/>
    </source>
</evidence>
<keyword evidence="3" id="KW-1185">Reference proteome</keyword>
<name>A0A8J6A7A7_GALPY</name>
<evidence type="ECO:0000313" key="2">
    <source>
        <dbReference type="EMBL" id="KAG8514291.1"/>
    </source>
</evidence>
<protein>
    <submittedName>
        <fullName evidence="2">Uncharacterized protein</fullName>
    </submittedName>
</protein>
<proteinExistence type="predicted"/>
<evidence type="ECO:0000256" key="1">
    <source>
        <dbReference type="SAM" id="MobiDB-lite"/>
    </source>
</evidence>
<reference evidence="2" key="1">
    <citation type="journal article" date="2021" name="Evol. Appl.">
        <title>The genome of the Pyrenean desman and the effects of bottlenecks and inbreeding on the genomic landscape of an endangered species.</title>
        <authorList>
            <person name="Escoda L."/>
            <person name="Castresana J."/>
        </authorList>
    </citation>
    <scope>NUCLEOTIDE SEQUENCE</scope>
    <source>
        <strain evidence="2">IBE-C5619</strain>
    </source>
</reference>
<organism evidence="2 3">
    <name type="scientific">Galemys pyrenaicus</name>
    <name type="common">Iberian desman</name>
    <name type="synonym">Pyrenean desman</name>
    <dbReference type="NCBI Taxonomy" id="202257"/>
    <lineage>
        <taxon>Eukaryota</taxon>
        <taxon>Metazoa</taxon>
        <taxon>Chordata</taxon>
        <taxon>Craniata</taxon>
        <taxon>Vertebrata</taxon>
        <taxon>Euteleostomi</taxon>
        <taxon>Mammalia</taxon>
        <taxon>Eutheria</taxon>
        <taxon>Laurasiatheria</taxon>
        <taxon>Eulipotyphla</taxon>
        <taxon>Talpidae</taxon>
        <taxon>Galemys</taxon>
    </lineage>
</organism>
<gene>
    <name evidence="2" type="ORF">J0S82_003167</name>
</gene>
<sequence>MLLGSFTLQRCHIRKVSEFSELLQKLAIDLFLAADFPSNVAVLPITPLYYDILLSEGEEDKESDISCARSSSECSSSNSNHSRIYQDSFRILVRGQPQVQEHLATDLILKATKAEVSDQCPTNHCSQCLCTRACAPTCVTGDGGRGVLAQLLPQGPQENLSEQRFRLQYVVLSTIRVTPEKELSPAHVGFGRGRPLPRVSSAPDAGITGRARHIAPGAARLGVKSSQRRVRRPCPPPAAADASAASAVLRDPTLPCAKDTSGGSAGPFYTTAPPL</sequence>